<evidence type="ECO:0000313" key="3">
    <source>
        <dbReference type="Proteomes" id="UP000294933"/>
    </source>
</evidence>
<evidence type="ECO:0000256" key="1">
    <source>
        <dbReference type="SAM" id="SignalP"/>
    </source>
</evidence>
<organism evidence="2 3">
    <name type="scientific">Rickenella mellea</name>
    <dbReference type="NCBI Taxonomy" id="50990"/>
    <lineage>
        <taxon>Eukaryota</taxon>
        <taxon>Fungi</taxon>
        <taxon>Dikarya</taxon>
        <taxon>Basidiomycota</taxon>
        <taxon>Agaricomycotina</taxon>
        <taxon>Agaricomycetes</taxon>
        <taxon>Hymenochaetales</taxon>
        <taxon>Rickenellaceae</taxon>
        <taxon>Rickenella</taxon>
    </lineage>
</organism>
<dbReference type="AlphaFoldDB" id="A0A4Y7PMQ1"/>
<sequence>MFISISRSLALVVALLAVSTAAVPVSNPEDKRACAGNFMRCAREAIERRACAGNFMRCAREPEPIPEPLPVAKALPEPQPVAEPVDKRACAGNFMRCAREPEASPEPVALAEPEPFAAPAERRGEALESEPVKRACAGNFMRCARAIVEYVQTLCSSVISQLSERDGFPLPKQRFSNGGTLFACVFGISGRLCID</sequence>
<reference evidence="2 3" key="1">
    <citation type="submission" date="2018-06" db="EMBL/GenBank/DDBJ databases">
        <title>A transcriptomic atlas of mushroom development highlights an independent origin of complex multicellularity.</title>
        <authorList>
            <consortium name="DOE Joint Genome Institute"/>
            <person name="Krizsan K."/>
            <person name="Almasi E."/>
            <person name="Merenyi Z."/>
            <person name="Sahu N."/>
            <person name="Viragh M."/>
            <person name="Koszo T."/>
            <person name="Mondo S."/>
            <person name="Kiss B."/>
            <person name="Balint B."/>
            <person name="Kues U."/>
            <person name="Barry K."/>
            <person name="Hegedus J.C."/>
            <person name="Henrissat B."/>
            <person name="Johnson J."/>
            <person name="Lipzen A."/>
            <person name="Ohm R."/>
            <person name="Nagy I."/>
            <person name="Pangilinan J."/>
            <person name="Yan J."/>
            <person name="Xiong Y."/>
            <person name="Grigoriev I.V."/>
            <person name="Hibbett D.S."/>
            <person name="Nagy L.G."/>
        </authorList>
    </citation>
    <scope>NUCLEOTIDE SEQUENCE [LARGE SCALE GENOMIC DNA]</scope>
    <source>
        <strain evidence="2 3">SZMC22713</strain>
    </source>
</reference>
<dbReference type="Proteomes" id="UP000294933">
    <property type="component" value="Unassembled WGS sequence"/>
</dbReference>
<proteinExistence type="predicted"/>
<accession>A0A4Y7PMQ1</accession>
<dbReference type="EMBL" id="ML170251">
    <property type="protein sequence ID" value="TDL16122.1"/>
    <property type="molecule type" value="Genomic_DNA"/>
</dbReference>
<name>A0A4Y7PMQ1_9AGAM</name>
<evidence type="ECO:0000313" key="2">
    <source>
        <dbReference type="EMBL" id="TDL16122.1"/>
    </source>
</evidence>
<dbReference type="VEuPathDB" id="FungiDB:BD410DRAFT_832252"/>
<keyword evidence="3" id="KW-1185">Reference proteome</keyword>
<feature type="signal peptide" evidence="1">
    <location>
        <begin position="1"/>
        <end position="22"/>
    </location>
</feature>
<gene>
    <name evidence="2" type="ORF">BD410DRAFT_832252</name>
</gene>
<protein>
    <submittedName>
        <fullName evidence="2">Uncharacterized protein</fullName>
    </submittedName>
</protein>
<keyword evidence="1" id="KW-0732">Signal</keyword>
<feature type="chain" id="PRO_5021190186" evidence="1">
    <location>
        <begin position="23"/>
        <end position="195"/>
    </location>
</feature>